<dbReference type="EMBL" id="JBHRSM010000001">
    <property type="protein sequence ID" value="MFC3084659.1"/>
    <property type="molecule type" value="Genomic_DNA"/>
</dbReference>
<proteinExistence type="predicted"/>
<dbReference type="RefSeq" id="WP_197642473.1">
    <property type="nucleotide sequence ID" value="NZ_JAEACP010000005.1"/>
</dbReference>
<comment type="caution">
    <text evidence="1">The sequence shown here is derived from an EMBL/GenBank/DDBJ whole genome shotgun (WGS) entry which is preliminary data.</text>
</comment>
<dbReference type="Proteomes" id="UP001595445">
    <property type="component" value="Unassembled WGS sequence"/>
</dbReference>
<sequence length="119" mass="12528">MAGPTLTQTRIANGTWEGLLTGAGAAPRVEALHDGAALPGVEVVALPEGHAVRVPLPGTILSEGVQVVLLRLDGEVLSRITLIAGLPPDEDLRAEVGLLRAELELLKRAFRRHCAETSE</sequence>
<organism evidence="1 2">
    <name type="scientific">Tabrizicola soli</name>
    <dbReference type="NCBI Taxonomy" id="2185115"/>
    <lineage>
        <taxon>Bacteria</taxon>
        <taxon>Pseudomonadati</taxon>
        <taxon>Pseudomonadota</taxon>
        <taxon>Alphaproteobacteria</taxon>
        <taxon>Rhodobacterales</taxon>
        <taxon>Paracoccaceae</taxon>
        <taxon>Tabrizicola</taxon>
    </lineage>
</organism>
<gene>
    <name evidence="1" type="ORF">ACFOD6_01235</name>
</gene>
<accession>A0ABV7DRB1</accession>
<keyword evidence="2" id="KW-1185">Reference proteome</keyword>
<protein>
    <submittedName>
        <fullName evidence="1">Uncharacterized protein</fullName>
    </submittedName>
</protein>
<evidence type="ECO:0000313" key="2">
    <source>
        <dbReference type="Proteomes" id="UP001595445"/>
    </source>
</evidence>
<reference evidence="2" key="1">
    <citation type="journal article" date="2019" name="Int. J. Syst. Evol. Microbiol.">
        <title>The Global Catalogue of Microorganisms (GCM) 10K type strain sequencing project: providing services to taxonomists for standard genome sequencing and annotation.</title>
        <authorList>
            <consortium name="The Broad Institute Genomics Platform"/>
            <consortium name="The Broad Institute Genome Sequencing Center for Infectious Disease"/>
            <person name="Wu L."/>
            <person name="Ma J."/>
        </authorList>
    </citation>
    <scope>NUCLEOTIDE SEQUENCE [LARGE SCALE GENOMIC DNA]</scope>
    <source>
        <strain evidence="2">KCTC 62102</strain>
    </source>
</reference>
<evidence type="ECO:0000313" key="1">
    <source>
        <dbReference type="EMBL" id="MFC3084659.1"/>
    </source>
</evidence>
<name>A0ABV7DRB1_9RHOB</name>